<comment type="catalytic activity">
    <reaction evidence="3">
        <text>a diacylglycerol + H2O = a monoacylglycerol + a fatty acid + H(+)</text>
        <dbReference type="Rhea" id="RHEA:32731"/>
        <dbReference type="ChEBI" id="CHEBI:15377"/>
        <dbReference type="ChEBI" id="CHEBI:15378"/>
        <dbReference type="ChEBI" id="CHEBI:17408"/>
        <dbReference type="ChEBI" id="CHEBI:18035"/>
        <dbReference type="ChEBI" id="CHEBI:28868"/>
    </reaction>
</comment>
<evidence type="ECO:0000259" key="6">
    <source>
        <dbReference type="Pfam" id="PF01764"/>
    </source>
</evidence>
<dbReference type="EMBL" id="RWJN01000429">
    <property type="protein sequence ID" value="TCD61803.1"/>
    <property type="molecule type" value="Genomic_DNA"/>
</dbReference>
<feature type="domain" description="Fungal lipase-type" evidence="6">
    <location>
        <begin position="103"/>
        <end position="240"/>
    </location>
</feature>
<dbReference type="PANTHER" id="PTHR45856">
    <property type="entry name" value="ALPHA/BETA-HYDROLASES SUPERFAMILY PROTEIN"/>
    <property type="match status" value="1"/>
</dbReference>
<dbReference type="SUPFAM" id="SSF53474">
    <property type="entry name" value="alpha/beta-Hydrolases"/>
    <property type="match status" value="1"/>
</dbReference>
<evidence type="ECO:0000313" key="8">
    <source>
        <dbReference type="Proteomes" id="UP000292702"/>
    </source>
</evidence>
<organism evidence="7 8">
    <name type="scientific">Steccherinum ochraceum</name>
    <dbReference type="NCBI Taxonomy" id="92696"/>
    <lineage>
        <taxon>Eukaryota</taxon>
        <taxon>Fungi</taxon>
        <taxon>Dikarya</taxon>
        <taxon>Basidiomycota</taxon>
        <taxon>Agaricomycotina</taxon>
        <taxon>Agaricomycetes</taxon>
        <taxon>Polyporales</taxon>
        <taxon>Steccherinaceae</taxon>
        <taxon>Steccherinum</taxon>
    </lineage>
</organism>
<reference evidence="7 8" key="1">
    <citation type="submission" date="2018-11" db="EMBL/GenBank/DDBJ databases">
        <title>Genome assembly of Steccherinum ochraceum LE-BIN_3174, the white-rot fungus of the Steccherinaceae family (The Residual Polyporoid clade, Polyporales, Basidiomycota).</title>
        <authorList>
            <person name="Fedorova T.V."/>
            <person name="Glazunova O.A."/>
            <person name="Landesman E.O."/>
            <person name="Moiseenko K.V."/>
            <person name="Psurtseva N.V."/>
            <person name="Savinova O.S."/>
            <person name="Shakhova N.V."/>
            <person name="Tyazhelova T.V."/>
            <person name="Vasina D.V."/>
        </authorList>
    </citation>
    <scope>NUCLEOTIDE SEQUENCE [LARGE SCALE GENOMIC DNA]</scope>
    <source>
        <strain evidence="7 8">LE-BIN_3174</strain>
    </source>
</reference>
<evidence type="ECO:0000256" key="3">
    <source>
        <dbReference type="ARBA" id="ARBA00047591"/>
    </source>
</evidence>
<evidence type="ECO:0000256" key="1">
    <source>
        <dbReference type="ARBA" id="ARBA00023157"/>
    </source>
</evidence>
<gene>
    <name evidence="7" type="ORF">EIP91_007889</name>
</gene>
<evidence type="ECO:0000313" key="7">
    <source>
        <dbReference type="EMBL" id="TCD61803.1"/>
    </source>
</evidence>
<dbReference type="CDD" id="cd00519">
    <property type="entry name" value="Lipase_3"/>
    <property type="match status" value="1"/>
</dbReference>
<evidence type="ECO:0000256" key="2">
    <source>
        <dbReference type="ARBA" id="ARBA00043996"/>
    </source>
</evidence>
<comment type="catalytic activity">
    <reaction evidence="4">
        <text>a monoacylglycerol + H2O = glycerol + a fatty acid + H(+)</text>
        <dbReference type="Rhea" id="RHEA:15245"/>
        <dbReference type="ChEBI" id="CHEBI:15377"/>
        <dbReference type="ChEBI" id="CHEBI:15378"/>
        <dbReference type="ChEBI" id="CHEBI:17408"/>
        <dbReference type="ChEBI" id="CHEBI:17754"/>
        <dbReference type="ChEBI" id="CHEBI:28868"/>
    </reaction>
</comment>
<name>A0A4R0R6A5_9APHY</name>
<comment type="similarity">
    <text evidence="2">Belongs to the AB hydrolase superfamily. Lipase family. Class 3 subfamily.</text>
</comment>
<keyword evidence="1" id="KW-1015">Disulfide bond</keyword>
<dbReference type="GO" id="GO:0006629">
    <property type="term" value="P:lipid metabolic process"/>
    <property type="evidence" value="ECO:0007669"/>
    <property type="project" value="InterPro"/>
</dbReference>
<dbReference type="InterPro" id="IPR002921">
    <property type="entry name" value="Fungal_lipase-type"/>
</dbReference>
<keyword evidence="8" id="KW-1185">Reference proteome</keyword>
<keyword evidence="5" id="KW-0732">Signal</keyword>
<dbReference type="OrthoDB" id="426718at2759"/>
<protein>
    <recommendedName>
        <fullName evidence="6">Fungal lipase-type domain-containing protein</fullName>
    </recommendedName>
</protein>
<feature type="chain" id="PRO_5020388178" description="Fungal lipase-type domain-containing protein" evidence="5">
    <location>
        <begin position="21"/>
        <end position="311"/>
    </location>
</feature>
<evidence type="ECO:0000256" key="5">
    <source>
        <dbReference type="SAM" id="SignalP"/>
    </source>
</evidence>
<dbReference type="InterPro" id="IPR051218">
    <property type="entry name" value="Sec_MonoDiacylglyc_Lipase"/>
</dbReference>
<dbReference type="Gene3D" id="3.40.50.1820">
    <property type="entry name" value="alpha/beta hydrolase"/>
    <property type="match status" value="1"/>
</dbReference>
<evidence type="ECO:0000256" key="4">
    <source>
        <dbReference type="ARBA" id="ARBA00048461"/>
    </source>
</evidence>
<dbReference type="Pfam" id="PF01764">
    <property type="entry name" value="Lipase_3"/>
    <property type="match status" value="1"/>
</dbReference>
<dbReference type="InterPro" id="IPR029058">
    <property type="entry name" value="AB_hydrolase_fold"/>
</dbReference>
<dbReference type="Proteomes" id="UP000292702">
    <property type="component" value="Unassembled WGS sequence"/>
</dbReference>
<dbReference type="STRING" id="92696.A0A4R0R6A5"/>
<proteinExistence type="inferred from homology"/>
<dbReference type="PANTHER" id="PTHR45856:SF25">
    <property type="entry name" value="FUNGAL LIPASE-LIKE DOMAIN-CONTAINING PROTEIN"/>
    <property type="match status" value="1"/>
</dbReference>
<accession>A0A4R0R6A5</accession>
<dbReference type="AlphaFoldDB" id="A0A4R0R6A5"/>
<feature type="signal peptide" evidence="5">
    <location>
        <begin position="1"/>
        <end position="20"/>
    </location>
</feature>
<sequence length="311" mass="33528">MVTLSLSMVTFVSAVFAVYANPLHTLHARQGFTALTPSEVASFRPYTFYASAAYCEPSTTINWSCGANCDFNPSFQPVASGGDGFDTPFWYVGFDSTLNTVIVAHQGTNTVSELEDADFTLSSLDPTLFPGIPSFVEVHDGFKGEHANTASAILSAVQLTMSSHPVTHVTMVSHSLGAAIALLDSVFLPLHLPSGTTFRTVGYGMPRVGNQAFANYVDQHVTNLNRVNNKEDVVPILPGMFLGFHHASGELHILDSDAWVSCPGKTVHQISRGQFLTSTQAKTMKTSHVQQEMLPISSKATSATMMALMME</sequence>
<comment type="caution">
    <text evidence="7">The sequence shown here is derived from an EMBL/GenBank/DDBJ whole genome shotgun (WGS) entry which is preliminary data.</text>
</comment>